<proteinExistence type="predicted"/>
<evidence type="ECO:0000259" key="1">
    <source>
        <dbReference type="PROSITE" id="PS50042"/>
    </source>
</evidence>
<accession>A0ABU0U8P7</accession>
<name>A0ABU0U8P7_9SPHI</name>
<dbReference type="CDD" id="cd00038">
    <property type="entry name" value="CAP_ED"/>
    <property type="match status" value="1"/>
</dbReference>
<dbReference type="InterPro" id="IPR000595">
    <property type="entry name" value="cNMP-bd_dom"/>
</dbReference>
<dbReference type="RefSeq" id="WP_307186831.1">
    <property type="nucleotide sequence ID" value="NZ_JAUTBA010000001.1"/>
</dbReference>
<dbReference type="SMART" id="SM00100">
    <property type="entry name" value="cNMP"/>
    <property type="match status" value="1"/>
</dbReference>
<keyword evidence="3" id="KW-1185">Reference proteome</keyword>
<dbReference type="InterPro" id="IPR018490">
    <property type="entry name" value="cNMP-bd_dom_sf"/>
</dbReference>
<organism evidence="2 3">
    <name type="scientific">Sphingobacterium zeae</name>
    <dbReference type="NCBI Taxonomy" id="1776859"/>
    <lineage>
        <taxon>Bacteria</taxon>
        <taxon>Pseudomonadati</taxon>
        <taxon>Bacteroidota</taxon>
        <taxon>Sphingobacteriia</taxon>
        <taxon>Sphingobacteriales</taxon>
        <taxon>Sphingobacteriaceae</taxon>
        <taxon>Sphingobacterium</taxon>
    </lineage>
</organism>
<dbReference type="Pfam" id="PF00027">
    <property type="entry name" value="cNMP_binding"/>
    <property type="match status" value="1"/>
</dbReference>
<gene>
    <name evidence="2" type="ORF">QE382_003322</name>
</gene>
<dbReference type="EMBL" id="JAUTBA010000001">
    <property type="protein sequence ID" value="MDQ1151338.1"/>
    <property type="molecule type" value="Genomic_DNA"/>
</dbReference>
<reference evidence="2 3" key="1">
    <citation type="submission" date="2023-07" db="EMBL/GenBank/DDBJ databases">
        <title>Functional and genomic diversity of the sorghum phyllosphere microbiome.</title>
        <authorList>
            <person name="Shade A."/>
        </authorList>
    </citation>
    <scope>NUCLEOTIDE SEQUENCE [LARGE SCALE GENOMIC DNA]</scope>
    <source>
        <strain evidence="2 3">SORGH_AS_0892</strain>
    </source>
</reference>
<dbReference type="InterPro" id="IPR014710">
    <property type="entry name" value="RmlC-like_jellyroll"/>
</dbReference>
<feature type="domain" description="Cyclic nucleotide-binding" evidence="1">
    <location>
        <begin position="11"/>
        <end position="115"/>
    </location>
</feature>
<dbReference type="Gene3D" id="2.60.120.10">
    <property type="entry name" value="Jelly Rolls"/>
    <property type="match status" value="1"/>
</dbReference>
<protein>
    <submittedName>
        <fullName evidence="2">CRP-like cAMP-binding protein</fullName>
    </submittedName>
</protein>
<sequence>MIEKLLFEMNSYAALSPATTEVLKTICQVKQFKKNELILRAGEYAKYYYFVCKGLLGYYRPDADGNIVYKLFFEENSFCASTAAIIEEKPSKFSIVALEDVQLIQYSAKVFRELIATHHDLALFQLAYLEKNWVVKKEPLEIELKWKSAKERYIELYKNQSLFKRLKQHHIASYLGVTPTQLSRIRKELKS</sequence>
<dbReference type="SUPFAM" id="SSF51206">
    <property type="entry name" value="cAMP-binding domain-like"/>
    <property type="match status" value="1"/>
</dbReference>
<comment type="caution">
    <text evidence="2">The sequence shown here is derived from an EMBL/GenBank/DDBJ whole genome shotgun (WGS) entry which is preliminary data.</text>
</comment>
<dbReference type="Proteomes" id="UP001244640">
    <property type="component" value="Unassembled WGS sequence"/>
</dbReference>
<dbReference type="PROSITE" id="PS50042">
    <property type="entry name" value="CNMP_BINDING_3"/>
    <property type="match status" value="1"/>
</dbReference>
<evidence type="ECO:0000313" key="3">
    <source>
        <dbReference type="Proteomes" id="UP001244640"/>
    </source>
</evidence>
<evidence type="ECO:0000313" key="2">
    <source>
        <dbReference type="EMBL" id="MDQ1151338.1"/>
    </source>
</evidence>